<protein>
    <submittedName>
        <fullName evidence="9">Sulfatase</fullName>
    </submittedName>
</protein>
<evidence type="ECO:0000256" key="2">
    <source>
        <dbReference type="ARBA" id="ARBA00008779"/>
    </source>
</evidence>
<dbReference type="OrthoDB" id="9764377at2"/>
<evidence type="ECO:0000259" key="8">
    <source>
        <dbReference type="Pfam" id="PF00884"/>
    </source>
</evidence>
<dbReference type="InterPro" id="IPR050738">
    <property type="entry name" value="Sulfatase"/>
</dbReference>
<sequence>MIFLRLVLLLFVVSTVQAQDRPNVVFILADDLGYHDLGYTGSSYYETPNIDALASKSQNFINGYAASRVCSPSRAAIMTGKSPARLQITDWIGAKSGTDWRTQGRENRLLPARYNHQLPQEETTMAEAFKAGGYRTFFAGKWHLGGEGSYPEDHGFDINVGGYHAGSPFGGYFSPYDNPKMEDGVNGENLSIRLATETADFISENKEKPFFAFLSFYAVHGPIQTTEEKWEKYQDKAKKAGIAESGFEMERVLPIRQHQDNPVYGGLVETMDDAVGIVMKRLEELGLAENTIVVFTSDNGGVASGDAFSTSNAPLRGGKGYQWEGGIKEPFLIAAPGIAPKTISDKVIGMDFYPTLLDLAGLSAQSSQHVDGVSLLPIITGEKEIKRDLFWHYPHYGNQGGEPSSVIREGDWKLIHYWEDERNELYNLANDPEERKDLSQKQSEKTALLLAKLKLWLEDSKAEYATHDPIFKQEKYNAVLEKNRKILLPRLEKERKRMLSEEYKPNADWWGSNTTDD</sequence>
<reference evidence="9 10" key="1">
    <citation type="submission" date="2018-05" db="EMBL/GenBank/DDBJ databases">
        <title>Complete genome sequence of Arcticibacterium luteifluviistationis SM1504T, a cytophagaceae bacterium isolated from Arctic surface seawater.</title>
        <authorList>
            <person name="Li Y."/>
            <person name="Qin Q.-L."/>
        </authorList>
    </citation>
    <scope>NUCLEOTIDE SEQUENCE [LARGE SCALE GENOMIC DNA]</scope>
    <source>
        <strain evidence="9 10">SM1504</strain>
    </source>
</reference>
<evidence type="ECO:0000256" key="3">
    <source>
        <dbReference type="ARBA" id="ARBA00022723"/>
    </source>
</evidence>
<dbReference type="GO" id="GO:0004065">
    <property type="term" value="F:arylsulfatase activity"/>
    <property type="evidence" value="ECO:0007669"/>
    <property type="project" value="TreeGrafter"/>
</dbReference>
<comment type="similarity">
    <text evidence="2">Belongs to the sulfatase family.</text>
</comment>
<proteinExistence type="inferred from homology"/>
<dbReference type="CDD" id="cd16144">
    <property type="entry name" value="ARS_like"/>
    <property type="match status" value="1"/>
</dbReference>
<dbReference type="SUPFAM" id="SSF53649">
    <property type="entry name" value="Alkaline phosphatase-like"/>
    <property type="match status" value="1"/>
</dbReference>
<dbReference type="RefSeq" id="WP_111372765.1">
    <property type="nucleotide sequence ID" value="NZ_CP029480.1"/>
</dbReference>
<evidence type="ECO:0000256" key="7">
    <source>
        <dbReference type="SAM" id="SignalP"/>
    </source>
</evidence>
<dbReference type="InterPro" id="IPR017850">
    <property type="entry name" value="Alkaline_phosphatase_core_sf"/>
</dbReference>
<dbReference type="PANTHER" id="PTHR42693:SF42">
    <property type="entry name" value="ARYLSULFATASE G"/>
    <property type="match status" value="1"/>
</dbReference>
<keyword evidence="5" id="KW-0378">Hydrolase</keyword>
<gene>
    <name evidence="9" type="ORF">DJ013_15000</name>
</gene>
<keyword evidence="3" id="KW-0479">Metal-binding</keyword>
<dbReference type="Gene3D" id="3.30.1120.10">
    <property type="match status" value="1"/>
</dbReference>
<dbReference type="PROSITE" id="PS00149">
    <property type="entry name" value="SULFATASE_2"/>
    <property type="match status" value="1"/>
</dbReference>
<keyword evidence="6" id="KW-0106">Calcium</keyword>
<evidence type="ECO:0000256" key="5">
    <source>
        <dbReference type="ARBA" id="ARBA00022801"/>
    </source>
</evidence>
<keyword evidence="4 7" id="KW-0732">Signal</keyword>
<feature type="domain" description="Sulfatase N-terminal" evidence="8">
    <location>
        <begin position="22"/>
        <end position="361"/>
    </location>
</feature>
<dbReference type="AlphaFoldDB" id="A0A2Z4GDS4"/>
<dbReference type="PANTHER" id="PTHR42693">
    <property type="entry name" value="ARYLSULFATASE FAMILY MEMBER"/>
    <property type="match status" value="1"/>
</dbReference>
<feature type="chain" id="PRO_5016388052" evidence="7">
    <location>
        <begin position="19"/>
        <end position="517"/>
    </location>
</feature>
<dbReference type="InterPro" id="IPR000917">
    <property type="entry name" value="Sulfatase_N"/>
</dbReference>
<dbReference type="Gene3D" id="3.40.720.10">
    <property type="entry name" value="Alkaline Phosphatase, subunit A"/>
    <property type="match status" value="1"/>
</dbReference>
<comment type="cofactor">
    <cofactor evidence="1">
        <name>Ca(2+)</name>
        <dbReference type="ChEBI" id="CHEBI:29108"/>
    </cofactor>
</comment>
<dbReference type="Proteomes" id="UP000249873">
    <property type="component" value="Chromosome"/>
</dbReference>
<accession>A0A2Z4GDS4</accession>
<dbReference type="EMBL" id="CP029480">
    <property type="protein sequence ID" value="AWV99396.1"/>
    <property type="molecule type" value="Genomic_DNA"/>
</dbReference>
<dbReference type="KEGG" id="als:DJ013_15000"/>
<evidence type="ECO:0000313" key="10">
    <source>
        <dbReference type="Proteomes" id="UP000249873"/>
    </source>
</evidence>
<dbReference type="GO" id="GO:0046872">
    <property type="term" value="F:metal ion binding"/>
    <property type="evidence" value="ECO:0007669"/>
    <property type="project" value="UniProtKB-KW"/>
</dbReference>
<evidence type="ECO:0000313" key="9">
    <source>
        <dbReference type="EMBL" id="AWV99396.1"/>
    </source>
</evidence>
<organism evidence="9 10">
    <name type="scientific">Arcticibacterium luteifluviistationis</name>
    <dbReference type="NCBI Taxonomy" id="1784714"/>
    <lineage>
        <taxon>Bacteria</taxon>
        <taxon>Pseudomonadati</taxon>
        <taxon>Bacteroidota</taxon>
        <taxon>Cytophagia</taxon>
        <taxon>Cytophagales</taxon>
        <taxon>Leadbetterellaceae</taxon>
        <taxon>Arcticibacterium</taxon>
    </lineage>
</organism>
<keyword evidence="10" id="KW-1185">Reference proteome</keyword>
<dbReference type="InterPro" id="IPR024607">
    <property type="entry name" value="Sulfatase_CS"/>
</dbReference>
<evidence type="ECO:0000256" key="1">
    <source>
        <dbReference type="ARBA" id="ARBA00001913"/>
    </source>
</evidence>
<name>A0A2Z4GDS4_9BACT</name>
<dbReference type="Pfam" id="PF00884">
    <property type="entry name" value="Sulfatase"/>
    <property type="match status" value="1"/>
</dbReference>
<evidence type="ECO:0000256" key="6">
    <source>
        <dbReference type="ARBA" id="ARBA00022837"/>
    </source>
</evidence>
<evidence type="ECO:0000256" key="4">
    <source>
        <dbReference type="ARBA" id="ARBA00022729"/>
    </source>
</evidence>
<feature type="signal peptide" evidence="7">
    <location>
        <begin position="1"/>
        <end position="18"/>
    </location>
</feature>